<sequence>ILQLNTKARYILAYSLSQTNSNKFYSCEIVKEMWEAIMVTHDENEHVRLKRVVTLQRHYDLFSMKKNKTIDEMFRRFKNILNGLKSLESRFSKA</sequence>
<evidence type="ECO:0008006" key="3">
    <source>
        <dbReference type="Google" id="ProtNLM"/>
    </source>
</evidence>
<name>A0A151SZ89_CAJCA</name>
<accession>A0A151SZ89</accession>
<dbReference type="Gramene" id="C.cajan_15116.t">
    <property type="protein sequence ID" value="C.cajan_15116.t.cds1"/>
    <property type="gene ID" value="C.cajan_15116"/>
</dbReference>
<organism evidence="1 2">
    <name type="scientific">Cajanus cajan</name>
    <name type="common">Pigeon pea</name>
    <name type="synonym">Cajanus indicus</name>
    <dbReference type="NCBI Taxonomy" id="3821"/>
    <lineage>
        <taxon>Eukaryota</taxon>
        <taxon>Viridiplantae</taxon>
        <taxon>Streptophyta</taxon>
        <taxon>Embryophyta</taxon>
        <taxon>Tracheophyta</taxon>
        <taxon>Spermatophyta</taxon>
        <taxon>Magnoliopsida</taxon>
        <taxon>eudicotyledons</taxon>
        <taxon>Gunneridae</taxon>
        <taxon>Pentapetalae</taxon>
        <taxon>rosids</taxon>
        <taxon>fabids</taxon>
        <taxon>Fabales</taxon>
        <taxon>Fabaceae</taxon>
        <taxon>Papilionoideae</taxon>
        <taxon>50 kb inversion clade</taxon>
        <taxon>NPAAA clade</taxon>
        <taxon>indigoferoid/millettioid clade</taxon>
        <taxon>Phaseoleae</taxon>
        <taxon>Cajanus</taxon>
    </lineage>
</organism>
<reference evidence="1 2" key="1">
    <citation type="journal article" date="2012" name="Nat. Biotechnol.">
        <title>Draft genome sequence of pigeonpea (Cajanus cajan), an orphan legume crop of resource-poor farmers.</title>
        <authorList>
            <person name="Varshney R.K."/>
            <person name="Chen W."/>
            <person name="Li Y."/>
            <person name="Bharti A.K."/>
            <person name="Saxena R.K."/>
            <person name="Schlueter J.A."/>
            <person name="Donoghue M.T."/>
            <person name="Azam S."/>
            <person name="Fan G."/>
            <person name="Whaley A.M."/>
            <person name="Farmer A.D."/>
            <person name="Sheridan J."/>
            <person name="Iwata A."/>
            <person name="Tuteja R."/>
            <person name="Penmetsa R.V."/>
            <person name="Wu W."/>
            <person name="Upadhyaya H.D."/>
            <person name="Yang S.P."/>
            <person name="Shah T."/>
            <person name="Saxena K.B."/>
            <person name="Michael T."/>
            <person name="McCombie W.R."/>
            <person name="Yang B."/>
            <person name="Zhang G."/>
            <person name="Yang H."/>
            <person name="Wang J."/>
            <person name="Spillane C."/>
            <person name="Cook D.R."/>
            <person name="May G.D."/>
            <person name="Xu X."/>
            <person name="Jackson S.A."/>
        </authorList>
    </citation>
    <scope>NUCLEOTIDE SEQUENCE [LARGE SCALE GENOMIC DNA]</scope>
    <source>
        <strain evidence="2">cv. Asha</strain>
    </source>
</reference>
<dbReference type="PANTHER" id="PTHR34676">
    <property type="entry name" value="DUF4219 DOMAIN-CONTAINING PROTEIN-RELATED"/>
    <property type="match status" value="1"/>
</dbReference>
<dbReference type="AlphaFoldDB" id="A0A151SZ89"/>
<evidence type="ECO:0000313" key="2">
    <source>
        <dbReference type="Proteomes" id="UP000075243"/>
    </source>
</evidence>
<dbReference type="Proteomes" id="UP000075243">
    <property type="component" value="Chromosome 10"/>
</dbReference>
<proteinExistence type="predicted"/>
<dbReference type="PANTHER" id="PTHR34676:SF27">
    <property type="entry name" value="ASPARTYL-TRNA SYNTHETASE"/>
    <property type="match status" value="1"/>
</dbReference>
<keyword evidence="2" id="KW-1185">Reference proteome</keyword>
<gene>
    <name evidence="1" type="ORF">KK1_015554</name>
</gene>
<evidence type="ECO:0000313" key="1">
    <source>
        <dbReference type="EMBL" id="KYP60106.1"/>
    </source>
</evidence>
<dbReference type="Pfam" id="PF14223">
    <property type="entry name" value="Retrotran_gag_2"/>
    <property type="match status" value="1"/>
</dbReference>
<dbReference type="EMBL" id="CM003612">
    <property type="protein sequence ID" value="KYP60106.1"/>
    <property type="molecule type" value="Genomic_DNA"/>
</dbReference>
<protein>
    <recommendedName>
        <fullName evidence="3">Retrovirus-related Pol polyprotein from transposon TNT 1-94</fullName>
    </recommendedName>
</protein>
<feature type="non-terminal residue" evidence="1">
    <location>
        <position position="1"/>
    </location>
</feature>